<reference evidence="3" key="1">
    <citation type="submission" date="2022-11" db="UniProtKB">
        <authorList>
            <consortium name="WormBaseParasite"/>
        </authorList>
    </citation>
    <scope>IDENTIFICATION</scope>
</reference>
<evidence type="ECO:0000256" key="1">
    <source>
        <dbReference type="SAM" id="MobiDB-lite"/>
    </source>
</evidence>
<keyword evidence="2" id="KW-1185">Reference proteome</keyword>
<dbReference type="WBParaSite" id="nRc.2.0.1.t27290-RA">
    <property type="protein sequence ID" value="nRc.2.0.1.t27290-RA"/>
    <property type="gene ID" value="nRc.2.0.1.g27290"/>
</dbReference>
<feature type="compositionally biased region" description="Basic and acidic residues" evidence="1">
    <location>
        <begin position="9"/>
        <end position="23"/>
    </location>
</feature>
<dbReference type="AlphaFoldDB" id="A0A915JM81"/>
<sequence>MSNAQALADKLERGETDLEKEVKTGGGGSGKNRSKVEQHEHKKANVDDTRRIVANATNAEQKRREEEKQKNQ</sequence>
<accession>A0A915JM81</accession>
<evidence type="ECO:0000313" key="3">
    <source>
        <dbReference type="WBParaSite" id="nRc.2.0.1.t27290-RA"/>
    </source>
</evidence>
<dbReference type="InterPro" id="IPR018792">
    <property type="entry name" value="NUPR1-like"/>
</dbReference>
<dbReference type="OMA" id="HEHKKAN"/>
<feature type="compositionally biased region" description="Basic and acidic residues" evidence="1">
    <location>
        <begin position="60"/>
        <end position="72"/>
    </location>
</feature>
<feature type="region of interest" description="Disordered" evidence="1">
    <location>
        <begin position="1"/>
        <end position="72"/>
    </location>
</feature>
<evidence type="ECO:0000313" key="2">
    <source>
        <dbReference type="Proteomes" id="UP000887565"/>
    </source>
</evidence>
<feature type="compositionally biased region" description="Basic and acidic residues" evidence="1">
    <location>
        <begin position="34"/>
        <end position="51"/>
    </location>
</feature>
<name>A0A915JM81_ROMCU</name>
<dbReference type="Proteomes" id="UP000887565">
    <property type="component" value="Unplaced"/>
</dbReference>
<organism evidence="2 3">
    <name type="scientific">Romanomermis culicivorax</name>
    <name type="common">Nematode worm</name>
    <dbReference type="NCBI Taxonomy" id="13658"/>
    <lineage>
        <taxon>Eukaryota</taxon>
        <taxon>Metazoa</taxon>
        <taxon>Ecdysozoa</taxon>
        <taxon>Nematoda</taxon>
        <taxon>Enoplea</taxon>
        <taxon>Dorylaimia</taxon>
        <taxon>Mermithida</taxon>
        <taxon>Mermithoidea</taxon>
        <taxon>Mermithidae</taxon>
        <taxon>Romanomermis</taxon>
    </lineage>
</organism>
<proteinExistence type="predicted"/>
<dbReference type="Pfam" id="PF10195">
    <property type="entry name" value="Phospho_p8"/>
    <property type="match status" value="1"/>
</dbReference>
<protein>
    <submittedName>
        <fullName evidence="3">Small EDRK-rich factor-like N-terminal domain-containing protein</fullName>
    </submittedName>
</protein>